<name>A0ABY0ESY8_CLOTA</name>
<dbReference type="InterPro" id="IPR036390">
    <property type="entry name" value="WH_DNA-bd_sf"/>
</dbReference>
<gene>
    <name evidence="5" type="ORF">DP131_02465</name>
</gene>
<dbReference type="Proteomes" id="UP000290273">
    <property type="component" value="Unassembled WGS sequence"/>
</dbReference>
<dbReference type="SMART" id="SM00347">
    <property type="entry name" value="HTH_MARR"/>
    <property type="match status" value="1"/>
</dbReference>
<keyword evidence="2" id="KW-0238">DNA-binding</keyword>
<comment type="caution">
    <text evidence="5">The sequence shown here is derived from an EMBL/GenBank/DDBJ whole genome shotgun (WGS) entry which is preliminary data.</text>
</comment>
<evidence type="ECO:0000313" key="6">
    <source>
        <dbReference type="Proteomes" id="UP000290273"/>
    </source>
</evidence>
<keyword evidence="3" id="KW-0804">Transcription</keyword>
<keyword evidence="1" id="KW-0805">Transcription regulation</keyword>
<feature type="domain" description="HTH marR-type" evidence="4">
    <location>
        <begin position="1"/>
        <end position="140"/>
    </location>
</feature>
<evidence type="ECO:0000313" key="5">
    <source>
        <dbReference type="EMBL" id="RXI58304.1"/>
    </source>
</evidence>
<dbReference type="SUPFAM" id="SSF46785">
    <property type="entry name" value="Winged helix' DNA-binding domain"/>
    <property type="match status" value="1"/>
</dbReference>
<reference evidence="5 6" key="1">
    <citation type="submission" date="2018-06" db="EMBL/GenBank/DDBJ databases">
        <title>Genome conservation of Clostridium tetani.</title>
        <authorList>
            <person name="Bruggemann H."/>
            <person name="Popoff M.R."/>
        </authorList>
    </citation>
    <scope>NUCLEOTIDE SEQUENCE [LARGE SCALE GENOMIC DNA]</scope>
    <source>
        <strain evidence="5 6">63.05</strain>
    </source>
</reference>
<dbReference type="PANTHER" id="PTHR42756">
    <property type="entry name" value="TRANSCRIPTIONAL REGULATOR, MARR"/>
    <property type="match status" value="1"/>
</dbReference>
<evidence type="ECO:0000259" key="4">
    <source>
        <dbReference type="PROSITE" id="PS50995"/>
    </source>
</evidence>
<evidence type="ECO:0000256" key="2">
    <source>
        <dbReference type="ARBA" id="ARBA00023125"/>
    </source>
</evidence>
<sequence>MSKSMNVLNELLVDIFNDILTIEQNALQSGEFKDLSVTEMHTIEAIGMYTQKTMSEVANKLNITVGTLTIAINNLVKKGYVERSKSEKDRRIVYIELTKRGKLAYRIHDKFHLDMIKETISGLMDKEEEILITSLEKLNNFFKENYHLEKD</sequence>
<protein>
    <submittedName>
        <fullName evidence="5">MarR family transcriptional regulator</fullName>
    </submittedName>
</protein>
<dbReference type="InterPro" id="IPR036388">
    <property type="entry name" value="WH-like_DNA-bd_sf"/>
</dbReference>
<dbReference type="Gene3D" id="1.10.10.10">
    <property type="entry name" value="Winged helix-like DNA-binding domain superfamily/Winged helix DNA-binding domain"/>
    <property type="match status" value="1"/>
</dbReference>
<evidence type="ECO:0000256" key="1">
    <source>
        <dbReference type="ARBA" id="ARBA00023015"/>
    </source>
</evidence>
<organism evidence="5 6">
    <name type="scientific">Clostridium tetani</name>
    <dbReference type="NCBI Taxonomy" id="1513"/>
    <lineage>
        <taxon>Bacteria</taxon>
        <taxon>Bacillati</taxon>
        <taxon>Bacillota</taxon>
        <taxon>Clostridia</taxon>
        <taxon>Eubacteriales</taxon>
        <taxon>Clostridiaceae</taxon>
        <taxon>Clostridium</taxon>
    </lineage>
</organism>
<dbReference type="Pfam" id="PF01047">
    <property type="entry name" value="MarR"/>
    <property type="match status" value="1"/>
</dbReference>
<evidence type="ECO:0000256" key="3">
    <source>
        <dbReference type="ARBA" id="ARBA00023163"/>
    </source>
</evidence>
<dbReference type="RefSeq" id="WP_023436940.1">
    <property type="nucleotide sequence ID" value="NZ_CASHSW010000009.1"/>
</dbReference>
<dbReference type="PROSITE" id="PS50995">
    <property type="entry name" value="HTH_MARR_2"/>
    <property type="match status" value="1"/>
</dbReference>
<accession>A0ABY0ESY8</accession>
<dbReference type="PRINTS" id="PR00598">
    <property type="entry name" value="HTHMARR"/>
</dbReference>
<proteinExistence type="predicted"/>
<dbReference type="EMBL" id="QMAU01000013">
    <property type="protein sequence ID" value="RXI58304.1"/>
    <property type="molecule type" value="Genomic_DNA"/>
</dbReference>
<dbReference type="PANTHER" id="PTHR42756:SF1">
    <property type="entry name" value="TRANSCRIPTIONAL REPRESSOR OF EMRAB OPERON"/>
    <property type="match status" value="1"/>
</dbReference>
<dbReference type="InterPro" id="IPR000835">
    <property type="entry name" value="HTH_MarR-typ"/>
</dbReference>